<keyword evidence="1" id="KW-0175">Coiled coil</keyword>
<feature type="compositionally biased region" description="Basic and acidic residues" evidence="2">
    <location>
        <begin position="998"/>
        <end position="1017"/>
    </location>
</feature>
<feature type="region of interest" description="Disordered" evidence="2">
    <location>
        <begin position="367"/>
        <end position="458"/>
    </location>
</feature>
<feature type="compositionally biased region" description="Basic residues" evidence="2">
    <location>
        <begin position="71"/>
        <end position="86"/>
    </location>
</feature>
<feature type="region of interest" description="Disordered" evidence="2">
    <location>
        <begin position="622"/>
        <end position="854"/>
    </location>
</feature>
<feature type="region of interest" description="Disordered" evidence="2">
    <location>
        <begin position="1439"/>
        <end position="1471"/>
    </location>
</feature>
<feature type="region of interest" description="Disordered" evidence="2">
    <location>
        <begin position="989"/>
        <end position="1023"/>
    </location>
</feature>
<feature type="region of interest" description="Disordered" evidence="2">
    <location>
        <begin position="1579"/>
        <end position="1599"/>
    </location>
</feature>
<evidence type="ECO:0000259" key="3">
    <source>
        <dbReference type="SMART" id="SM00451"/>
    </source>
</evidence>
<organism evidence="4 5">
    <name type="scientific">Patella caerulea</name>
    <name type="common">Rayed Mediterranean limpet</name>
    <dbReference type="NCBI Taxonomy" id="87958"/>
    <lineage>
        <taxon>Eukaryota</taxon>
        <taxon>Metazoa</taxon>
        <taxon>Spiralia</taxon>
        <taxon>Lophotrochozoa</taxon>
        <taxon>Mollusca</taxon>
        <taxon>Gastropoda</taxon>
        <taxon>Patellogastropoda</taxon>
        <taxon>Patelloidea</taxon>
        <taxon>Patellidae</taxon>
        <taxon>Patella</taxon>
    </lineage>
</organism>
<feature type="region of interest" description="Disordered" evidence="2">
    <location>
        <begin position="1493"/>
        <end position="1567"/>
    </location>
</feature>
<dbReference type="GO" id="GO:0005654">
    <property type="term" value="C:nucleoplasm"/>
    <property type="evidence" value="ECO:0007669"/>
    <property type="project" value="TreeGrafter"/>
</dbReference>
<feature type="compositionally biased region" description="Basic and acidic residues" evidence="2">
    <location>
        <begin position="518"/>
        <end position="547"/>
    </location>
</feature>
<feature type="compositionally biased region" description="Polar residues" evidence="2">
    <location>
        <begin position="135"/>
        <end position="151"/>
    </location>
</feature>
<feature type="compositionally biased region" description="Acidic residues" evidence="2">
    <location>
        <begin position="2096"/>
        <end position="2105"/>
    </location>
</feature>
<feature type="region of interest" description="Disordered" evidence="2">
    <location>
        <begin position="1"/>
        <end position="296"/>
    </location>
</feature>
<feature type="compositionally biased region" description="Low complexity" evidence="2">
    <location>
        <begin position="156"/>
        <end position="173"/>
    </location>
</feature>
<feature type="compositionally biased region" description="Basic and acidic residues" evidence="2">
    <location>
        <begin position="1439"/>
        <end position="1448"/>
    </location>
</feature>
<feature type="compositionally biased region" description="Basic and acidic residues" evidence="2">
    <location>
        <begin position="633"/>
        <end position="736"/>
    </location>
</feature>
<feature type="compositionally biased region" description="Acidic residues" evidence="2">
    <location>
        <begin position="2120"/>
        <end position="2134"/>
    </location>
</feature>
<feature type="region of interest" description="Disordered" evidence="2">
    <location>
        <begin position="1261"/>
        <end position="1403"/>
    </location>
</feature>
<dbReference type="InterPro" id="IPR003604">
    <property type="entry name" value="Matrin/U1-like-C_Znf_C2H2"/>
</dbReference>
<feature type="region of interest" description="Disordered" evidence="2">
    <location>
        <begin position="1696"/>
        <end position="1715"/>
    </location>
</feature>
<feature type="compositionally biased region" description="Basic and acidic residues" evidence="2">
    <location>
        <begin position="563"/>
        <end position="573"/>
    </location>
</feature>
<feature type="region of interest" description="Disordered" evidence="2">
    <location>
        <begin position="516"/>
        <end position="593"/>
    </location>
</feature>
<feature type="compositionally biased region" description="Low complexity" evidence="2">
    <location>
        <begin position="1885"/>
        <end position="1894"/>
    </location>
</feature>
<evidence type="ECO:0000313" key="5">
    <source>
        <dbReference type="Proteomes" id="UP001347796"/>
    </source>
</evidence>
<feature type="region of interest" description="Disordered" evidence="2">
    <location>
        <begin position="1412"/>
        <end position="1431"/>
    </location>
</feature>
<dbReference type="Proteomes" id="UP001347796">
    <property type="component" value="Unassembled WGS sequence"/>
</dbReference>
<dbReference type="GO" id="GO:0045893">
    <property type="term" value="P:positive regulation of DNA-templated transcription"/>
    <property type="evidence" value="ECO:0007669"/>
    <property type="project" value="TreeGrafter"/>
</dbReference>
<dbReference type="EMBL" id="JAZGQO010000007">
    <property type="protein sequence ID" value="KAK6183201.1"/>
    <property type="molecule type" value="Genomic_DNA"/>
</dbReference>
<name>A0AAN8JUV7_PATCE</name>
<dbReference type="PANTHER" id="PTHR15577">
    <property type="entry name" value="ZINC FINGER CONTAINING PROTEIN"/>
    <property type="match status" value="1"/>
</dbReference>
<feature type="compositionally biased region" description="Polar residues" evidence="2">
    <location>
        <begin position="1344"/>
        <end position="1355"/>
    </location>
</feature>
<feature type="compositionally biased region" description="Basic and acidic residues" evidence="2">
    <location>
        <begin position="1768"/>
        <end position="1791"/>
    </location>
</feature>
<reference evidence="4 5" key="1">
    <citation type="submission" date="2024-01" db="EMBL/GenBank/DDBJ databases">
        <title>The genome of the rayed Mediterranean limpet Patella caerulea (Linnaeus, 1758).</title>
        <authorList>
            <person name="Anh-Thu Weber A."/>
            <person name="Halstead-Nussloch G."/>
        </authorList>
    </citation>
    <scope>NUCLEOTIDE SEQUENCE [LARGE SCALE GENOMIC DNA]</scope>
    <source>
        <strain evidence="4">AATW-2023a</strain>
        <tissue evidence="4">Whole specimen</tissue>
    </source>
</reference>
<feature type="compositionally biased region" description="Basic and acidic residues" evidence="2">
    <location>
        <begin position="1313"/>
        <end position="1330"/>
    </location>
</feature>
<gene>
    <name evidence="4" type="ORF">SNE40_010728</name>
</gene>
<evidence type="ECO:0000256" key="2">
    <source>
        <dbReference type="SAM" id="MobiDB-lite"/>
    </source>
</evidence>
<feature type="compositionally biased region" description="Polar residues" evidence="2">
    <location>
        <begin position="552"/>
        <end position="562"/>
    </location>
</feature>
<feature type="compositionally biased region" description="Basic and acidic residues" evidence="2">
    <location>
        <begin position="214"/>
        <end position="226"/>
    </location>
</feature>
<feature type="compositionally biased region" description="Basic and acidic residues" evidence="2">
    <location>
        <begin position="241"/>
        <end position="268"/>
    </location>
</feature>
<feature type="region of interest" description="Disordered" evidence="2">
    <location>
        <begin position="331"/>
        <end position="353"/>
    </location>
</feature>
<comment type="caution">
    <text evidence="4">The sequence shown here is derived from an EMBL/GenBank/DDBJ whole genome shotgun (WGS) entry which is preliminary data.</text>
</comment>
<feature type="region of interest" description="Disordered" evidence="2">
    <location>
        <begin position="2090"/>
        <end position="2134"/>
    </location>
</feature>
<feature type="compositionally biased region" description="Basic and acidic residues" evidence="2">
    <location>
        <begin position="87"/>
        <end position="112"/>
    </location>
</feature>
<feature type="domain" description="U1-type" evidence="3">
    <location>
        <begin position="1097"/>
        <end position="1131"/>
    </location>
</feature>
<accession>A0AAN8JUV7</accession>
<feature type="compositionally biased region" description="Polar residues" evidence="2">
    <location>
        <begin position="1703"/>
        <end position="1715"/>
    </location>
</feature>
<feature type="coiled-coil region" evidence="1">
    <location>
        <begin position="1153"/>
        <end position="1182"/>
    </location>
</feature>
<feature type="compositionally biased region" description="Basic residues" evidence="2">
    <location>
        <begin position="775"/>
        <end position="792"/>
    </location>
</feature>
<feature type="compositionally biased region" description="Basic and acidic residues" evidence="2">
    <location>
        <begin position="831"/>
        <end position="854"/>
    </location>
</feature>
<protein>
    <recommendedName>
        <fullName evidence="3">U1-type domain-containing protein</fullName>
    </recommendedName>
</protein>
<feature type="compositionally biased region" description="Polar residues" evidence="2">
    <location>
        <begin position="287"/>
        <end position="296"/>
    </location>
</feature>
<dbReference type="PANTHER" id="PTHR15577:SF2">
    <property type="entry name" value="ZINC FINGER PROTEIN 318"/>
    <property type="match status" value="1"/>
</dbReference>
<evidence type="ECO:0000256" key="1">
    <source>
        <dbReference type="SAM" id="Coils"/>
    </source>
</evidence>
<dbReference type="GO" id="GO:0045892">
    <property type="term" value="P:negative regulation of DNA-templated transcription"/>
    <property type="evidence" value="ECO:0007669"/>
    <property type="project" value="TreeGrafter"/>
</dbReference>
<dbReference type="GO" id="GO:0003676">
    <property type="term" value="F:nucleic acid binding"/>
    <property type="evidence" value="ECO:0007669"/>
    <property type="project" value="InterPro"/>
</dbReference>
<feature type="compositionally biased region" description="Basic and acidic residues" evidence="2">
    <location>
        <begin position="1742"/>
        <end position="1756"/>
    </location>
</feature>
<dbReference type="SMART" id="SM00451">
    <property type="entry name" value="ZnF_U1"/>
    <property type="match status" value="2"/>
</dbReference>
<dbReference type="InterPro" id="IPR055309">
    <property type="entry name" value="Znf318-like"/>
</dbReference>
<feature type="region of interest" description="Disordered" evidence="2">
    <location>
        <begin position="1742"/>
        <end position="1791"/>
    </location>
</feature>
<feature type="compositionally biased region" description="Basic and acidic residues" evidence="2">
    <location>
        <begin position="1875"/>
        <end position="1884"/>
    </location>
</feature>
<feature type="compositionally biased region" description="Polar residues" evidence="2">
    <location>
        <begin position="373"/>
        <end position="419"/>
    </location>
</feature>
<feature type="compositionally biased region" description="Polar residues" evidence="2">
    <location>
        <begin position="33"/>
        <end position="43"/>
    </location>
</feature>
<dbReference type="GO" id="GO:0008270">
    <property type="term" value="F:zinc ion binding"/>
    <property type="evidence" value="ECO:0007669"/>
    <property type="project" value="InterPro"/>
</dbReference>
<feature type="compositionally biased region" description="Basic residues" evidence="2">
    <location>
        <begin position="737"/>
        <end position="767"/>
    </location>
</feature>
<keyword evidence="5" id="KW-1185">Reference proteome</keyword>
<feature type="compositionally biased region" description="Polar residues" evidence="2">
    <location>
        <begin position="1758"/>
        <end position="1767"/>
    </location>
</feature>
<feature type="region of interest" description="Disordered" evidence="2">
    <location>
        <begin position="1874"/>
        <end position="1896"/>
    </location>
</feature>
<feature type="compositionally biased region" description="Basic and acidic residues" evidence="2">
    <location>
        <begin position="50"/>
        <end position="60"/>
    </location>
</feature>
<feature type="compositionally biased region" description="Basic and acidic residues" evidence="2">
    <location>
        <begin position="191"/>
        <end position="206"/>
    </location>
</feature>
<feature type="compositionally biased region" description="Low complexity" evidence="2">
    <location>
        <begin position="1537"/>
        <end position="1549"/>
    </location>
</feature>
<feature type="compositionally biased region" description="Basic and acidic residues" evidence="2">
    <location>
        <begin position="793"/>
        <end position="807"/>
    </location>
</feature>
<evidence type="ECO:0000313" key="4">
    <source>
        <dbReference type="EMBL" id="KAK6183201.1"/>
    </source>
</evidence>
<feature type="domain" description="U1-type" evidence="3">
    <location>
        <begin position="1029"/>
        <end position="1063"/>
    </location>
</feature>
<proteinExistence type="predicted"/>
<sequence length="2134" mass="239061">MAYMPGRGRARGRGGPPPMYGNRGFPPGPNVGMRNQPNLNQVPANYYAGDFDRRQDERRRSPPPPSQFQDRKRHGSPQRLSPPHKRPVYDSRVNESHRQDRDRYGSPYDNRRPQGPGPNLDNRPGNDSRDIRSPMNDQQNRMEESSISSGQPPLFPSSLSTTSSATPSSTRPLKSILKKKPTVPEPSNEPPKQEERLQERLSERQSEMSQEITQRYDRNQGPDKLHLPGMSTYMDVEDEEKFLYGDEAGTRHSRSSRDRSTSSDRRNSNDPSGMWMHPSDRGMPHHTQMQAKNQSYGGKVQDVMGVNTQGGITALSDASMSTIQAALASLKQTSVAQPRHPQEMSSRPPVDVLSALPRISSDLLSGIGKLPTSLFSPTGNLSSDRTPSDLLSSLGRQSSDLLSGLSRPSISEQRSQPGRSSIDVPHSTSQNMDFMNRLSKPEPAPSEEPKKDETTNTIQNILQSIGFDFGMSKRMQELAKEKQDRENKTKEKDICINQTASFLGGGLSDEDLTAGLFKRKESTVRPKVETSDKKKTDEHSDRRESGQKIESFVSSERSTMISKSHELPTRDTYPHPVGADPYSQFLAPPNMSYPPPPLPQVGCPGYPPPFYGTNVPPPNMPFENPNMMGFTGRHPDDDFLYNERLRSRSRSASRDRGTRQGSRERSPGRRDSRDSSPGRRDSFERSPRRRDSFERNAGRRDSFERSPRRRDSFERSAGRRNSFERSPRRRSPIDRGQKRRSSRSPRRKNSRERSPRRRTSKSPRRRGSSPDKSSSNRKRSPRRNSRSPKRNSRRDSSRDRSAREGSAREITLTSRLDNSRSSHRNGSGSKDQWDKVKSMESSSKLDDRLNEPKIPEDFKIQIGATPDSRRVLTATKIVEEFRELSPKPARIVLMPKTDHIRKITVAPILKPEEPPPPAEIPPHIKARLKQDHEERQKKLEILEKEMDKLRKQQNEIMRKRQRQKDGHKDPLLTANSKLQEEIAEQIKALRKASQEPVDLSKFENEEDTKQEPQKQDSPKSSVRYKFKDPGQHWCRCCNMVMNYAAEYCKHLKSKTHLQKADPYDRPWQIHSMTKKQESTKGSVQNLTMTGTEFMMSVDAFYCSLCNEFMGDVTSAEAHLNEHSHFLKYKAYLKKNPFYEKRYMLEKKAKLSMIKEEKDKAHKKEMENRKKLNKEKVAKIREREKKWDKPVADLSDDRKTSVTPKSEMSDIKLKLAQAREEVQFRLAQKKKEDEEKLKEEEEVRNKGLFKWKKDGKALVNKPATLDQEDDEPVAEELPVPTKKLFLPDASESHFPIPGDSRKPKISVKANYRNNKNEKKEVIAKEEKEDKLTIIPTVIGRKTRSSGKNTPLPSWTPATRKIPGQKDVRKMPPQPQSQQQSKSEAENPVPLDQFLSVGNETNKKALPVVPDVSLQTIPLPPSTGKLVEEDGKDRPIITVKTEEESMKAEQDSLEQPVGNVQTQKDTKDAPVVTVKTEQEMKEEQEDFKILGIDPASVTPLATPKPPPPVSQNMHLPSSMSAASAEKMSGICFENKDSDNVSSSVPSKPVNSQEVASNAVPCESTGDKMEVDVASKNVTGVTEDAITPVTESESPKEKDIPMIIDTTSKTTETVAVLDSSDAKIEEQVVEKLEDAVAEPMETVAVLDSSDAKTEEQVVEKLEDAVAEPMETVAVLHSSDAKTEEQVVEKLEDAVAEPMECSRIDQAENTSPLDTSVPETKTLETIEPVDSTNIVACESVITVPEKDLTSQDNGAKKEDSTESQVTSLCTKQDTKTPEETEPKVESDVKEKSMNCRKESTIVAESSKQELVVSSENEKSEPLKDAAELPDLKVDQSMAISVNEDLENPEERVDGQNDLDGFTVIDTAEIDDNNTIPSLKEVDLRRDSADQNSSDSNQAIPCLDDMNVIDCADPGQDSNENQPIPALEEMTVIDCADQEQNSNDQEDLTIVNIAENPLMGVEEDNRNNDPDLISTFGGVMEHKTVQQEDDSSNSTIIMENIPEEVADVSALNEVAIDESISVSGGGGDIVALTVSMIENFSEESDSNKCFDPCLADSIADETVSLDDGITVLEASASDTIEPEDSNICPDEFQGISLEMPGDGEELDISDGESFGSSIEMGSDFEVVDECDEDQEGNDS</sequence>